<comment type="caution">
    <text evidence="1">The sequence shown here is derived from an EMBL/GenBank/DDBJ whole genome shotgun (WGS) entry which is preliminary data.</text>
</comment>
<sequence>MYRRRVSSGARMAMAAKYELKTTEDVTCKEGRIRLVAIKAKSQLATTRHLNCVLSWLEKVEQLFLDGEHTTGSLKDLEDVALDRLTRLQMRGRNVDADLGRLSSFDSIALKLSGSKVRGGLGELGWAKLQFLDLRGAEQVFGDLTSIPAGSPLKGLCVQRANVTGDVTKTLREHENLMYLHLQHTHTCLWFNQ</sequence>
<accession>A0ABP0IB04</accession>
<organism evidence="1 2">
    <name type="scientific">Durusdinium trenchii</name>
    <dbReference type="NCBI Taxonomy" id="1381693"/>
    <lineage>
        <taxon>Eukaryota</taxon>
        <taxon>Sar</taxon>
        <taxon>Alveolata</taxon>
        <taxon>Dinophyceae</taxon>
        <taxon>Suessiales</taxon>
        <taxon>Symbiodiniaceae</taxon>
        <taxon>Durusdinium</taxon>
    </lineage>
</organism>
<protein>
    <submittedName>
        <fullName evidence="1">Uncharacterized protein</fullName>
    </submittedName>
</protein>
<reference evidence="1 2" key="1">
    <citation type="submission" date="2024-02" db="EMBL/GenBank/DDBJ databases">
        <authorList>
            <person name="Chen Y."/>
            <person name="Shah S."/>
            <person name="Dougan E. K."/>
            <person name="Thang M."/>
            <person name="Chan C."/>
        </authorList>
    </citation>
    <scope>NUCLEOTIDE SEQUENCE [LARGE SCALE GENOMIC DNA]</scope>
</reference>
<gene>
    <name evidence="1" type="ORF">CCMP2556_LOCUS5796</name>
</gene>
<evidence type="ECO:0000313" key="1">
    <source>
        <dbReference type="EMBL" id="CAK8999775.1"/>
    </source>
</evidence>
<dbReference type="InterPro" id="IPR032675">
    <property type="entry name" value="LRR_dom_sf"/>
</dbReference>
<evidence type="ECO:0000313" key="2">
    <source>
        <dbReference type="Proteomes" id="UP001642484"/>
    </source>
</evidence>
<dbReference type="Gene3D" id="3.80.10.10">
    <property type="entry name" value="Ribonuclease Inhibitor"/>
    <property type="match status" value="1"/>
</dbReference>
<dbReference type="Proteomes" id="UP001642484">
    <property type="component" value="Unassembled WGS sequence"/>
</dbReference>
<proteinExistence type="predicted"/>
<keyword evidence="2" id="KW-1185">Reference proteome</keyword>
<dbReference type="EMBL" id="CAXAMN010002468">
    <property type="protein sequence ID" value="CAK8999775.1"/>
    <property type="molecule type" value="Genomic_DNA"/>
</dbReference>
<name>A0ABP0IB04_9DINO</name>